<feature type="repeat" description="WD" evidence="3">
    <location>
        <begin position="46"/>
        <end position="80"/>
    </location>
</feature>
<dbReference type="SMART" id="SM00320">
    <property type="entry name" value="WD40"/>
    <property type="match status" value="6"/>
</dbReference>
<dbReference type="InterPro" id="IPR015943">
    <property type="entry name" value="WD40/YVTN_repeat-like_dom_sf"/>
</dbReference>
<evidence type="ECO:0000256" key="2">
    <source>
        <dbReference type="ARBA" id="ARBA00022737"/>
    </source>
</evidence>
<evidence type="ECO:0000256" key="1">
    <source>
        <dbReference type="ARBA" id="ARBA00022574"/>
    </source>
</evidence>
<accession>A0AAQ4EAA6</accession>
<dbReference type="GO" id="GO:0045717">
    <property type="term" value="P:negative regulation of fatty acid biosynthetic process"/>
    <property type="evidence" value="ECO:0007669"/>
    <property type="project" value="TreeGrafter"/>
</dbReference>
<dbReference type="PROSITE" id="PS50294">
    <property type="entry name" value="WD_REPEATS_REGION"/>
    <property type="match status" value="2"/>
</dbReference>
<dbReference type="InterPro" id="IPR045151">
    <property type="entry name" value="DCAF8"/>
</dbReference>
<feature type="compositionally biased region" description="Basic residues" evidence="4">
    <location>
        <begin position="522"/>
        <end position="538"/>
    </location>
</feature>
<gene>
    <name evidence="5" type="ORF">V5799_025151</name>
</gene>
<dbReference type="PANTHER" id="PTHR15574">
    <property type="entry name" value="WD REPEAT DOMAIN-CONTAINING FAMILY"/>
    <property type="match status" value="1"/>
</dbReference>
<keyword evidence="1 3" id="KW-0853">WD repeat</keyword>
<feature type="repeat" description="WD" evidence="3">
    <location>
        <begin position="330"/>
        <end position="362"/>
    </location>
</feature>
<feature type="compositionally biased region" description="Basic and acidic residues" evidence="4">
    <location>
        <begin position="452"/>
        <end position="461"/>
    </location>
</feature>
<dbReference type="SUPFAM" id="SSF50978">
    <property type="entry name" value="WD40 repeat-like"/>
    <property type="match status" value="1"/>
</dbReference>
<dbReference type="EMBL" id="JARKHS020019543">
    <property type="protein sequence ID" value="KAK8771614.1"/>
    <property type="molecule type" value="Genomic_DNA"/>
</dbReference>
<name>A0AAQ4EAA6_AMBAM</name>
<sequence>MVLQRQARGSILDFATRRQYDADLRSRNALIRDRFAAANCLYRKDLYAHYGCVNAIEFSDDGEWLVSGGDDKRVLLWNVQEAISGPGRPRVMKGHHNSNIFCLCFDSCHSAVFSAGNDEQVVVHDVATGATKDVFLHEEAVYGLSVQPGNDNVFASACDDGCILVYDIREPRASDPLLLATSRSAFHAVAYNPTEPRLLVTANSHEGAALWDVRQPMRWLLRYSGGSGSAAQSAMSVRFNRRGSHVLALRRRRPPAVFRVESSRPLVQVDHAGYHNSCTMKSCCFAGQRDEYVMSGSDDFNLYAWKLPDDVDERPADANCAWVAQAHLVLQGHRSIVNQVRFNPSSMVVASSGVEKMIKLWSSLPLPGGLRSLSEAQIEPRRRRYSYQEYVELVLESGQLMSHDYSHKSMEEDPRMMAFFDSLVQRDAEGWSSSDTSHVGSGWDTSSESSTEEERRSEQLARIRRLKRQLESSDSDDNWVPSSPILPPSSEAAEEEEPQANEPATSDPTSTGQRARADFKRPRCGFHNRRSYRRRRRSGSADNQ</sequence>
<dbReference type="Gene3D" id="2.130.10.10">
    <property type="entry name" value="YVTN repeat-like/Quinoprotein amine dehydrogenase"/>
    <property type="match status" value="3"/>
</dbReference>
<protein>
    <recommendedName>
        <fullName evidence="7">DDB1- and CUL4-associated factor 5</fullName>
    </recommendedName>
</protein>
<keyword evidence="2" id="KW-0677">Repeat</keyword>
<comment type="caution">
    <text evidence="5">The sequence shown here is derived from an EMBL/GenBank/DDBJ whole genome shotgun (WGS) entry which is preliminary data.</text>
</comment>
<evidence type="ECO:0008006" key="7">
    <source>
        <dbReference type="Google" id="ProtNLM"/>
    </source>
</evidence>
<proteinExistence type="predicted"/>
<dbReference type="Pfam" id="PF00400">
    <property type="entry name" value="WD40"/>
    <property type="match status" value="4"/>
</dbReference>
<reference evidence="5 6" key="1">
    <citation type="journal article" date="2023" name="Arcadia Sci">
        <title>De novo assembly of a long-read Amblyomma americanum tick genome.</title>
        <authorList>
            <person name="Chou S."/>
            <person name="Poskanzer K.E."/>
            <person name="Rollins M."/>
            <person name="Thuy-Boun P.S."/>
        </authorList>
    </citation>
    <scope>NUCLEOTIDE SEQUENCE [LARGE SCALE GENOMIC DNA]</scope>
    <source>
        <strain evidence="5">F_SG_1</strain>
        <tissue evidence="5">Salivary glands</tissue>
    </source>
</reference>
<dbReference type="PANTHER" id="PTHR15574:SF43">
    <property type="entry name" value="DDB1- AND CUL4-ASSOCIATED FACTOR 5"/>
    <property type="match status" value="1"/>
</dbReference>
<dbReference type="InterPro" id="IPR036322">
    <property type="entry name" value="WD40_repeat_dom_sf"/>
</dbReference>
<dbReference type="PROSITE" id="PS50082">
    <property type="entry name" value="WD_REPEATS_2"/>
    <property type="match status" value="2"/>
</dbReference>
<keyword evidence="6" id="KW-1185">Reference proteome</keyword>
<evidence type="ECO:0000313" key="5">
    <source>
        <dbReference type="EMBL" id="KAK8771614.1"/>
    </source>
</evidence>
<dbReference type="InterPro" id="IPR001680">
    <property type="entry name" value="WD40_rpt"/>
</dbReference>
<dbReference type="GO" id="GO:0005737">
    <property type="term" value="C:cytoplasm"/>
    <property type="evidence" value="ECO:0007669"/>
    <property type="project" value="TreeGrafter"/>
</dbReference>
<dbReference type="PROSITE" id="PS00678">
    <property type="entry name" value="WD_REPEATS_1"/>
    <property type="match status" value="1"/>
</dbReference>
<dbReference type="InterPro" id="IPR019775">
    <property type="entry name" value="WD40_repeat_CS"/>
</dbReference>
<dbReference type="AlphaFoldDB" id="A0AAQ4EAA6"/>
<evidence type="ECO:0000256" key="4">
    <source>
        <dbReference type="SAM" id="MobiDB-lite"/>
    </source>
</evidence>
<dbReference type="GO" id="GO:0080008">
    <property type="term" value="C:Cul4-RING E3 ubiquitin ligase complex"/>
    <property type="evidence" value="ECO:0007669"/>
    <property type="project" value="TreeGrafter"/>
</dbReference>
<dbReference type="Proteomes" id="UP001321473">
    <property type="component" value="Unassembled WGS sequence"/>
</dbReference>
<evidence type="ECO:0000256" key="3">
    <source>
        <dbReference type="PROSITE-ProRule" id="PRU00221"/>
    </source>
</evidence>
<evidence type="ECO:0000313" key="6">
    <source>
        <dbReference type="Proteomes" id="UP001321473"/>
    </source>
</evidence>
<feature type="region of interest" description="Disordered" evidence="4">
    <location>
        <begin position="431"/>
        <end position="544"/>
    </location>
</feature>
<organism evidence="5 6">
    <name type="scientific">Amblyomma americanum</name>
    <name type="common">Lone star tick</name>
    <dbReference type="NCBI Taxonomy" id="6943"/>
    <lineage>
        <taxon>Eukaryota</taxon>
        <taxon>Metazoa</taxon>
        <taxon>Ecdysozoa</taxon>
        <taxon>Arthropoda</taxon>
        <taxon>Chelicerata</taxon>
        <taxon>Arachnida</taxon>
        <taxon>Acari</taxon>
        <taxon>Parasitiformes</taxon>
        <taxon>Ixodida</taxon>
        <taxon>Ixodoidea</taxon>
        <taxon>Ixodidae</taxon>
        <taxon>Amblyomminae</taxon>
        <taxon>Amblyomma</taxon>
    </lineage>
</organism>